<dbReference type="EMBL" id="UOFV01000335">
    <property type="protein sequence ID" value="VAX02662.1"/>
    <property type="molecule type" value="Genomic_DNA"/>
</dbReference>
<sequence>VGTTGRSTGPHLHYEFRVNGVHRNPLTVKLPDAAPIKKKYKADFLEKSRSLIAQLDVLQSTTVALNDKDKPQGQE</sequence>
<protein>
    <submittedName>
        <fullName evidence="1">Peptidase, M23/M37 family</fullName>
    </submittedName>
</protein>
<dbReference type="InterPro" id="IPR011055">
    <property type="entry name" value="Dup_hybrid_motif"/>
</dbReference>
<reference evidence="1" key="1">
    <citation type="submission" date="2018-06" db="EMBL/GenBank/DDBJ databases">
        <authorList>
            <person name="Zhirakovskaya E."/>
        </authorList>
    </citation>
    <scope>NUCLEOTIDE SEQUENCE</scope>
</reference>
<name>A0A3B1AFS4_9ZZZZ</name>
<dbReference type="Gene3D" id="3.10.450.350">
    <property type="match status" value="1"/>
</dbReference>
<proteinExistence type="predicted"/>
<accession>A0A3B1AFS4</accession>
<dbReference type="SUPFAM" id="SSF51261">
    <property type="entry name" value="Duplicated hybrid motif"/>
    <property type="match status" value="1"/>
</dbReference>
<gene>
    <name evidence="1" type="ORF">MNBD_GAMMA19-936</name>
</gene>
<dbReference type="Gene3D" id="2.70.70.10">
    <property type="entry name" value="Glucose Permease (Domain IIA)"/>
    <property type="match status" value="1"/>
</dbReference>
<feature type="non-terminal residue" evidence="1">
    <location>
        <position position="1"/>
    </location>
</feature>
<organism evidence="1">
    <name type="scientific">hydrothermal vent metagenome</name>
    <dbReference type="NCBI Taxonomy" id="652676"/>
    <lineage>
        <taxon>unclassified sequences</taxon>
        <taxon>metagenomes</taxon>
        <taxon>ecological metagenomes</taxon>
    </lineage>
</organism>
<dbReference type="AlphaFoldDB" id="A0A3B1AFS4"/>
<evidence type="ECO:0000313" key="1">
    <source>
        <dbReference type="EMBL" id="VAX02662.1"/>
    </source>
</evidence>